<dbReference type="Pfam" id="PF00392">
    <property type="entry name" value="GntR"/>
    <property type="match status" value="1"/>
</dbReference>
<evidence type="ECO:0000313" key="5">
    <source>
        <dbReference type="EMBL" id="NKF22317.1"/>
    </source>
</evidence>
<dbReference type="CDD" id="cd07377">
    <property type="entry name" value="WHTH_GntR"/>
    <property type="match status" value="1"/>
</dbReference>
<dbReference type="PANTHER" id="PTHR44846">
    <property type="entry name" value="MANNOSYL-D-GLYCERATE TRANSPORT/METABOLISM SYSTEM REPRESSOR MNGR-RELATED"/>
    <property type="match status" value="1"/>
</dbReference>
<dbReference type="GO" id="GO:0003677">
    <property type="term" value="F:DNA binding"/>
    <property type="evidence" value="ECO:0007669"/>
    <property type="project" value="UniProtKB-KW"/>
</dbReference>
<dbReference type="Pfam" id="PF07702">
    <property type="entry name" value="UTRA"/>
    <property type="match status" value="1"/>
</dbReference>
<dbReference type="EMBL" id="JAAVXB010000003">
    <property type="protein sequence ID" value="NKF22317.1"/>
    <property type="molecule type" value="Genomic_DNA"/>
</dbReference>
<evidence type="ECO:0000259" key="4">
    <source>
        <dbReference type="PROSITE" id="PS50949"/>
    </source>
</evidence>
<comment type="caution">
    <text evidence="5">The sequence shown here is derived from an EMBL/GenBank/DDBJ whole genome shotgun (WGS) entry which is preliminary data.</text>
</comment>
<keyword evidence="6" id="KW-1185">Reference proteome</keyword>
<reference evidence="5" key="1">
    <citation type="submission" date="2020-03" db="EMBL/GenBank/DDBJ databases">
        <title>Solimonas marina sp. nov., isolated from deep seawater of the Pacific Ocean.</title>
        <authorList>
            <person name="Liu X."/>
            <person name="Lai Q."/>
            <person name="Sun F."/>
            <person name="Gai Y."/>
            <person name="Li G."/>
            <person name="Shao Z."/>
        </authorList>
    </citation>
    <scope>NUCLEOTIDE SEQUENCE</scope>
    <source>
        <strain evidence="5">C16B3</strain>
    </source>
</reference>
<dbReference type="SMART" id="SM00866">
    <property type="entry name" value="UTRA"/>
    <property type="match status" value="1"/>
</dbReference>
<dbReference type="InterPro" id="IPR050679">
    <property type="entry name" value="Bact_HTH_transcr_reg"/>
</dbReference>
<evidence type="ECO:0000256" key="3">
    <source>
        <dbReference type="ARBA" id="ARBA00023163"/>
    </source>
</evidence>
<dbReference type="Gene3D" id="1.10.10.10">
    <property type="entry name" value="Winged helix-like DNA-binding domain superfamily/Winged helix DNA-binding domain"/>
    <property type="match status" value="1"/>
</dbReference>
<keyword evidence="1" id="KW-0805">Transcription regulation</keyword>
<gene>
    <name evidence="5" type="ORF">G7Y82_08295</name>
</gene>
<accession>A0A969W8F4</accession>
<dbReference type="SUPFAM" id="SSF64288">
    <property type="entry name" value="Chorismate lyase-like"/>
    <property type="match status" value="1"/>
</dbReference>
<dbReference type="InterPro" id="IPR036388">
    <property type="entry name" value="WH-like_DNA-bd_sf"/>
</dbReference>
<keyword evidence="3" id="KW-0804">Transcription</keyword>
<dbReference type="AlphaFoldDB" id="A0A969W8F4"/>
<dbReference type="InterPro" id="IPR036390">
    <property type="entry name" value="WH_DNA-bd_sf"/>
</dbReference>
<dbReference type="PANTHER" id="PTHR44846:SF16">
    <property type="entry name" value="TRANSCRIPTIONAL REGULATOR PHNF-RELATED"/>
    <property type="match status" value="1"/>
</dbReference>
<dbReference type="InterPro" id="IPR028978">
    <property type="entry name" value="Chorismate_lyase_/UTRA_dom_sf"/>
</dbReference>
<dbReference type="InterPro" id="IPR000524">
    <property type="entry name" value="Tscrpt_reg_HTH_GntR"/>
</dbReference>
<dbReference type="SMART" id="SM00345">
    <property type="entry name" value="HTH_GNTR"/>
    <property type="match status" value="1"/>
</dbReference>
<dbReference type="InterPro" id="IPR011663">
    <property type="entry name" value="UTRA"/>
</dbReference>
<dbReference type="PROSITE" id="PS50949">
    <property type="entry name" value="HTH_GNTR"/>
    <property type="match status" value="1"/>
</dbReference>
<sequence length="218" mass="24493">MSGRWQPEQRIPVEHELMLQYRCSRMTVNKVLTQLAREGIIERRRKVGSFVKRPHSTSAVLSIADIKAEVEALKQPYRFEILARQKRRATRADRTLMGTEESMSVLELICRHFAGNLPFCDEHRLINLHAVPTVASVDFADISPGAWLLRQVPWAVAEHRIRASGAAADVAARLKVKAGSPCLVVERTTRSMSAVPITFVRLSYPGTLHELVASFKAI</sequence>
<evidence type="ECO:0000313" key="6">
    <source>
        <dbReference type="Proteomes" id="UP000653472"/>
    </source>
</evidence>
<keyword evidence="2" id="KW-0238">DNA-binding</keyword>
<name>A0A969W8F4_9GAMM</name>
<protein>
    <submittedName>
        <fullName evidence="5">UTRA domain-containing protein</fullName>
    </submittedName>
</protein>
<dbReference type="Proteomes" id="UP000653472">
    <property type="component" value="Unassembled WGS sequence"/>
</dbReference>
<evidence type="ECO:0000256" key="2">
    <source>
        <dbReference type="ARBA" id="ARBA00023125"/>
    </source>
</evidence>
<organism evidence="5 6">
    <name type="scientific">Solimonas marina</name>
    <dbReference type="NCBI Taxonomy" id="2714601"/>
    <lineage>
        <taxon>Bacteria</taxon>
        <taxon>Pseudomonadati</taxon>
        <taxon>Pseudomonadota</taxon>
        <taxon>Gammaproteobacteria</taxon>
        <taxon>Nevskiales</taxon>
        <taxon>Nevskiaceae</taxon>
        <taxon>Solimonas</taxon>
    </lineage>
</organism>
<dbReference type="SUPFAM" id="SSF46785">
    <property type="entry name" value="Winged helix' DNA-binding domain"/>
    <property type="match status" value="1"/>
</dbReference>
<feature type="domain" description="HTH gntR-type" evidence="4">
    <location>
        <begin position="1"/>
        <end position="54"/>
    </location>
</feature>
<evidence type="ECO:0000256" key="1">
    <source>
        <dbReference type="ARBA" id="ARBA00023015"/>
    </source>
</evidence>
<dbReference type="GO" id="GO:0003700">
    <property type="term" value="F:DNA-binding transcription factor activity"/>
    <property type="evidence" value="ECO:0007669"/>
    <property type="project" value="InterPro"/>
</dbReference>
<dbReference type="Gene3D" id="3.40.1410.10">
    <property type="entry name" value="Chorismate lyase-like"/>
    <property type="match status" value="1"/>
</dbReference>
<dbReference type="PRINTS" id="PR00035">
    <property type="entry name" value="HTHGNTR"/>
</dbReference>
<proteinExistence type="predicted"/>